<accession>A0AAF3F4N7</accession>
<dbReference type="SUPFAM" id="SSF49854">
    <property type="entry name" value="Spermadhesin, CUB domain"/>
    <property type="match status" value="2"/>
</dbReference>
<keyword evidence="4" id="KW-0732">Signal</keyword>
<dbReference type="PANTHER" id="PTHR24251">
    <property type="entry name" value="OVOCHYMASE-RELATED"/>
    <property type="match status" value="1"/>
</dbReference>
<reference evidence="7" key="1">
    <citation type="submission" date="2024-02" db="UniProtKB">
        <authorList>
            <consortium name="WormBaseParasite"/>
        </authorList>
    </citation>
    <scope>IDENTIFICATION</scope>
</reference>
<evidence type="ECO:0000256" key="2">
    <source>
        <dbReference type="ARBA" id="ARBA00023157"/>
    </source>
</evidence>
<comment type="caution">
    <text evidence="3">Lacks conserved residue(s) required for the propagation of feature annotation.</text>
</comment>
<dbReference type="Proteomes" id="UP000887575">
    <property type="component" value="Unassembled WGS sequence"/>
</dbReference>
<dbReference type="AlphaFoldDB" id="A0AAF3F4N7"/>
<keyword evidence="2" id="KW-1015">Disulfide bond</keyword>
<dbReference type="Gene3D" id="2.60.120.290">
    <property type="entry name" value="Spermadhesin, CUB domain"/>
    <property type="match status" value="2"/>
</dbReference>
<sequence>MFFCDSFNLFLLISLFALITAAPKAAIFDPREHFDPRHQLSPSITTRNVTLDGVSGYLTSPEFPNNYPDNFNIIYYILAPDGYFVHITFYTFHTEQCCDILRVYEGEEIDSKNLLRELSGNQTGIVVESQGNLMTLQFVTDLANSDIGFYATYQAVLGDTKFSPTRTCPPTPFNDYDSTNYTYGIDTTPAWPYPYTNNANCQYWLKVSTGRKIKLIIESFWTEKCCDFLYIYEGYDTRGPLLATLSGSYEELPQHTIMVETNVVFMVFSSDLENNGPGFSILFEEAI</sequence>
<name>A0AAF3F4N7_9BILA</name>
<protein>
    <submittedName>
        <fullName evidence="7">CUB domain-containing protein</fullName>
    </submittedName>
</protein>
<dbReference type="InterPro" id="IPR035914">
    <property type="entry name" value="Sperma_CUB_dom_sf"/>
</dbReference>
<dbReference type="SMART" id="SM00042">
    <property type="entry name" value="CUB"/>
    <property type="match status" value="2"/>
</dbReference>
<feature type="domain" description="CUB" evidence="5">
    <location>
        <begin position="168"/>
        <end position="286"/>
    </location>
</feature>
<dbReference type="InterPro" id="IPR000859">
    <property type="entry name" value="CUB_dom"/>
</dbReference>
<dbReference type="PANTHER" id="PTHR24251:SF30">
    <property type="entry name" value="MEMBRANE FRIZZLED-RELATED PROTEIN"/>
    <property type="match status" value="1"/>
</dbReference>
<keyword evidence="6" id="KW-1185">Reference proteome</keyword>
<dbReference type="PROSITE" id="PS01180">
    <property type="entry name" value="CUB"/>
    <property type="match status" value="2"/>
</dbReference>
<dbReference type="CDD" id="cd00041">
    <property type="entry name" value="CUB"/>
    <property type="match status" value="2"/>
</dbReference>
<evidence type="ECO:0000256" key="1">
    <source>
        <dbReference type="ARBA" id="ARBA00022737"/>
    </source>
</evidence>
<evidence type="ECO:0000259" key="5">
    <source>
        <dbReference type="PROSITE" id="PS01180"/>
    </source>
</evidence>
<feature type="signal peptide" evidence="4">
    <location>
        <begin position="1"/>
        <end position="21"/>
    </location>
</feature>
<feature type="domain" description="CUB" evidence="5">
    <location>
        <begin position="45"/>
        <end position="156"/>
    </location>
</feature>
<evidence type="ECO:0000256" key="4">
    <source>
        <dbReference type="SAM" id="SignalP"/>
    </source>
</evidence>
<organism evidence="6 7">
    <name type="scientific">Mesorhabditis belari</name>
    <dbReference type="NCBI Taxonomy" id="2138241"/>
    <lineage>
        <taxon>Eukaryota</taxon>
        <taxon>Metazoa</taxon>
        <taxon>Ecdysozoa</taxon>
        <taxon>Nematoda</taxon>
        <taxon>Chromadorea</taxon>
        <taxon>Rhabditida</taxon>
        <taxon>Rhabditina</taxon>
        <taxon>Rhabditomorpha</taxon>
        <taxon>Rhabditoidea</taxon>
        <taxon>Rhabditidae</taxon>
        <taxon>Mesorhabditinae</taxon>
        <taxon>Mesorhabditis</taxon>
    </lineage>
</organism>
<dbReference type="Pfam" id="PF00431">
    <property type="entry name" value="CUB"/>
    <property type="match status" value="2"/>
</dbReference>
<feature type="chain" id="PRO_5042076622" evidence="4">
    <location>
        <begin position="22"/>
        <end position="287"/>
    </location>
</feature>
<evidence type="ECO:0000256" key="3">
    <source>
        <dbReference type="PROSITE-ProRule" id="PRU00059"/>
    </source>
</evidence>
<evidence type="ECO:0000313" key="7">
    <source>
        <dbReference type="WBParaSite" id="MBELARI_LOCUS20743"/>
    </source>
</evidence>
<keyword evidence="1" id="KW-0677">Repeat</keyword>
<evidence type="ECO:0000313" key="6">
    <source>
        <dbReference type="Proteomes" id="UP000887575"/>
    </source>
</evidence>
<proteinExistence type="predicted"/>
<dbReference type="WBParaSite" id="MBELARI_LOCUS20743">
    <property type="protein sequence ID" value="MBELARI_LOCUS20743"/>
    <property type="gene ID" value="MBELARI_LOCUS20743"/>
</dbReference>